<dbReference type="Proteomes" id="UP000789325">
    <property type="component" value="Unassembled WGS sequence"/>
</dbReference>
<dbReference type="InterPro" id="IPR049514">
    <property type="entry name" value="Fic-like_C"/>
</dbReference>
<dbReference type="Gene3D" id="3.30.565.60">
    <property type="match status" value="1"/>
</dbReference>
<evidence type="ECO:0000313" key="3">
    <source>
        <dbReference type="Proteomes" id="UP000789325"/>
    </source>
</evidence>
<name>A0A9D2VL25_9ACTN</name>
<protein>
    <recommendedName>
        <fullName evidence="1">Filamentation induced by cAMP protein Fic-like C-terminal domain-containing protein</fullName>
    </recommendedName>
</protein>
<evidence type="ECO:0000313" key="2">
    <source>
        <dbReference type="EMBL" id="HJH43571.1"/>
    </source>
</evidence>
<reference evidence="2" key="2">
    <citation type="submission" date="2021-09" db="EMBL/GenBank/DDBJ databases">
        <authorList>
            <person name="Gilroy R."/>
        </authorList>
    </citation>
    <scope>NUCLEOTIDE SEQUENCE</scope>
    <source>
        <strain evidence="2">USAMLcec12-2067</strain>
    </source>
</reference>
<dbReference type="AlphaFoldDB" id="A0A9D2VL25"/>
<proteinExistence type="predicted"/>
<comment type="caution">
    <text evidence="2">The sequence shown here is derived from an EMBL/GenBank/DDBJ whole genome shotgun (WGS) entry which is preliminary data.</text>
</comment>
<reference evidence="2" key="1">
    <citation type="journal article" date="2021" name="PeerJ">
        <title>Extensive microbial diversity within the chicken gut microbiome revealed by metagenomics and culture.</title>
        <authorList>
            <person name="Gilroy R."/>
            <person name="Ravi A."/>
            <person name="Getino M."/>
            <person name="Pursley I."/>
            <person name="Horton D.L."/>
            <person name="Alikhan N.F."/>
            <person name="Baker D."/>
            <person name="Gharbi K."/>
            <person name="Hall N."/>
            <person name="Watson M."/>
            <person name="Adriaenssens E.M."/>
            <person name="Foster-Nyarko E."/>
            <person name="Jarju S."/>
            <person name="Secka A."/>
            <person name="Antonio M."/>
            <person name="Oren A."/>
            <person name="Chaudhuri R.R."/>
            <person name="La Ragione R."/>
            <person name="Hildebrand F."/>
            <person name="Pallen M.J."/>
        </authorList>
    </citation>
    <scope>NUCLEOTIDE SEQUENCE</scope>
    <source>
        <strain evidence="2">USAMLcec12-2067</strain>
    </source>
</reference>
<dbReference type="InterPro" id="IPR038475">
    <property type="entry name" value="RecG_C_sf"/>
</dbReference>
<organism evidence="2 3">
    <name type="scientific">Rubneribacter badeniensis</name>
    <dbReference type="NCBI Taxonomy" id="2070688"/>
    <lineage>
        <taxon>Bacteria</taxon>
        <taxon>Bacillati</taxon>
        <taxon>Actinomycetota</taxon>
        <taxon>Coriobacteriia</taxon>
        <taxon>Eggerthellales</taxon>
        <taxon>Eggerthellaceae</taxon>
        <taxon>Rubneribacter</taxon>
    </lineage>
</organism>
<gene>
    <name evidence="2" type="ORF">K8V16_07220</name>
</gene>
<accession>A0A9D2VL25</accession>
<dbReference type="PANTHER" id="PTHR30595">
    <property type="entry name" value="GLPR-RELATED TRANSCRIPTIONAL REPRESSOR"/>
    <property type="match status" value="1"/>
</dbReference>
<dbReference type="Pfam" id="PF13749">
    <property type="entry name" value="HATPase_c_4"/>
    <property type="match status" value="1"/>
</dbReference>
<feature type="domain" description="Filamentation induced by cAMP protein Fic-like C-terminal" evidence="1">
    <location>
        <begin position="252"/>
        <end position="298"/>
    </location>
</feature>
<dbReference type="Pfam" id="PF21247">
    <property type="entry name" value="Fic-like_C"/>
    <property type="match status" value="1"/>
</dbReference>
<sequence>MLLLKRGKPNLGKLDDERIYDLMSIRREGGVTLFAEWMFGLYPQAFAPQLCITAVSVPGTSVGDVGLEGERFADNRRIEGTIPQMLAEALSFVRSNMKTKTVVDSATGERRDVPDYPMEAVREIVLNALIHRDYSVHTEGMPIQIRLFSDRMEVSNPGGLYGRLRVDQLGKTQPDTRNPALATAMETLGLTENRYSGIPTVRRLMRLADLPEPEFVDTHDSFTVTLRKHPTERQDSASAGGADLVAFCSVPRSRIEIAQFLGLESVPYASRVYIAPAVREGVLRMTLPDKPRSSKQRYVAAR</sequence>
<dbReference type="EMBL" id="DYZL01000154">
    <property type="protein sequence ID" value="HJH43571.1"/>
    <property type="molecule type" value="Genomic_DNA"/>
</dbReference>
<dbReference type="PANTHER" id="PTHR30595:SF6">
    <property type="entry name" value="SCHLAFEN ALBA-2 DOMAIN-CONTAINING PROTEIN"/>
    <property type="match status" value="1"/>
</dbReference>
<evidence type="ECO:0000259" key="1">
    <source>
        <dbReference type="Pfam" id="PF21247"/>
    </source>
</evidence>